<dbReference type="PANTHER" id="PTHR48079">
    <property type="entry name" value="PROTEIN YEEZ"/>
    <property type="match status" value="1"/>
</dbReference>
<protein>
    <submittedName>
        <fullName evidence="2">Uncharacterized protein</fullName>
    </submittedName>
</protein>
<dbReference type="OMA" id="MGAVNEW"/>
<dbReference type="Gene3D" id="3.40.50.300">
    <property type="entry name" value="P-loop containing nucleotide triphosphate hydrolases"/>
    <property type="match status" value="1"/>
</dbReference>
<dbReference type="SUPFAM" id="SSF52540">
    <property type="entry name" value="P-loop containing nucleoside triphosphate hydrolases"/>
    <property type="match status" value="1"/>
</dbReference>
<dbReference type="PANTHER" id="PTHR48079:SF6">
    <property type="entry name" value="NAD(P)-BINDING DOMAIN-CONTAINING PROTEIN-RELATED"/>
    <property type="match status" value="1"/>
</dbReference>
<dbReference type="InterPro" id="IPR036291">
    <property type="entry name" value="NAD(P)-bd_dom_sf"/>
</dbReference>
<feature type="region of interest" description="Disordered" evidence="1">
    <location>
        <begin position="366"/>
        <end position="398"/>
    </location>
</feature>
<gene>
    <name evidence="2" type="ORF">KFL_001940200</name>
</gene>
<accession>A0A1Y1I260</accession>
<reference evidence="2 3" key="1">
    <citation type="journal article" date="2014" name="Nat. Commun.">
        <title>Klebsormidium flaccidum genome reveals primary factors for plant terrestrial adaptation.</title>
        <authorList>
            <person name="Hori K."/>
            <person name="Maruyama F."/>
            <person name="Fujisawa T."/>
            <person name="Togashi T."/>
            <person name="Yamamoto N."/>
            <person name="Seo M."/>
            <person name="Sato S."/>
            <person name="Yamada T."/>
            <person name="Mori H."/>
            <person name="Tajima N."/>
            <person name="Moriyama T."/>
            <person name="Ikeuchi M."/>
            <person name="Watanabe M."/>
            <person name="Wada H."/>
            <person name="Kobayashi K."/>
            <person name="Saito M."/>
            <person name="Masuda T."/>
            <person name="Sasaki-Sekimoto Y."/>
            <person name="Mashiguchi K."/>
            <person name="Awai K."/>
            <person name="Shimojima M."/>
            <person name="Masuda S."/>
            <person name="Iwai M."/>
            <person name="Nobusawa T."/>
            <person name="Narise T."/>
            <person name="Kondo S."/>
            <person name="Saito H."/>
            <person name="Sato R."/>
            <person name="Murakawa M."/>
            <person name="Ihara Y."/>
            <person name="Oshima-Yamada Y."/>
            <person name="Ohtaka K."/>
            <person name="Satoh M."/>
            <person name="Sonobe K."/>
            <person name="Ishii M."/>
            <person name="Ohtani R."/>
            <person name="Kanamori-Sato M."/>
            <person name="Honoki R."/>
            <person name="Miyazaki D."/>
            <person name="Mochizuki H."/>
            <person name="Umetsu J."/>
            <person name="Higashi K."/>
            <person name="Shibata D."/>
            <person name="Kamiya Y."/>
            <person name="Sato N."/>
            <person name="Nakamura Y."/>
            <person name="Tabata S."/>
            <person name="Ida S."/>
            <person name="Kurokawa K."/>
            <person name="Ohta H."/>
        </authorList>
    </citation>
    <scope>NUCLEOTIDE SEQUENCE [LARGE SCALE GENOMIC DNA]</scope>
    <source>
        <strain evidence="2 3">NIES-2285</strain>
    </source>
</reference>
<feature type="region of interest" description="Disordered" evidence="1">
    <location>
        <begin position="599"/>
        <end position="857"/>
    </location>
</feature>
<organism evidence="2 3">
    <name type="scientific">Klebsormidium nitens</name>
    <name type="common">Green alga</name>
    <name type="synonym">Ulothrix nitens</name>
    <dbReference type="NCBI Taxonomy" id="105231"/>
    <lineage>
        <taxon>Eukaryota</taxon>
        <taxon>Viridiplantae</taxon>
        <taxon>Streptophyta</taxon>
        <taxon>Klebsormidiophyceae</taxon>
        <taxon>Klebsormidiales</taxon>
        <taxon>Klebsormidiaceae</taxon>
        <taxon>Klebsormidium</taxon>
    </lineage>
</organism>
<evidence type="ECO:0000256" key="1">
    <source>
        <dbReference type="SAM" id="MobiDB-lite"/>
    </source>
</evidence>
<dbReference type="Proteomes" id="UP000054558">
    <property type="component" value="Unassembled WGS sequence"/>
</dbReference>
<keyword evidence="3" id="KW-1185">Reference proteome</keyword>
<name>A0A1Y1I260_KLENI</name>
<dbReference type="InterPro" id="IPR027417">
    <property type="entry name" value="P-loop_NTPase"/>
</dbReference>
<feature type="compositionally biased region" description="Polar residues" evidence="1">
    <location>
        <begin position="632"/>
        <end position="642"/>
    </location>
</feature>
<dbReference type="STRING" id="105231.A0A1Y1I260"/>
<dbReference type="Gene3D" id="3.40.50.720">
    <property type="entry name" value="NAD(P)-binding Rossmann-like Domain"/>
    <property type="match status" value="1"/>
</dbReference>
<dbReference type="OrthoDB" id="546759at2759"/>
<dbReference type="AlphaFoldDB" id="A0A1Y1I260"/>
<proteinExistence type="predicted"/>
<dbReference type="Gene3D" id="1.20.890.10">
    <property type="entry name" value="cAMP-dependent protein kinase regulatory subunit, dimerization-anchoring domain"/>
    <property type="match status" value="1"/>
</dbReference>
<evidence type="ECO:0000313" key="3">
    <source>
        <dbReference type="Proteomes" id="UP000054558"/>
    </source>
</evidence>
<dbReference type="EMBL" id="DF237143">
    <property type="protein sequence ID" value="GAQ84563.1"/>
    <property type="molecule type" value="Genomic_DNA"/>
</dbReference>
<evidence type="ECO:0000313" key="2">
    <source>
        <dbReference type="EMBL" id="GAQ84563.1"/>
    </source>
</evidence>
<dbReference type="InterPro" id="IPR051783">
    <property type="entry name" value="NAD(P)-dependent_oxidoreduct"/>
</dbReference>
<sequence>MKSLMLWGAFEQPLHDCLLEELRAGSEFDLQVVFPSSTFTEPQQTLQSLPNTAAVNLDTAEARFNDEELRALRGADIILHQLRQTESEREEFADVLRVLKAGPQGKETVFIAVSDILTWARLRVDMEEPCSTADEPRRRPHPQYGDLLEAERRVTRAQKQGLLRTYVVWPGVQYGGGERALESVFRDSWSGEGPTVYGFGDNVLPTIHVSDLATFIKHVAVTLPPQQHLLAVDEARCTQQALVEGVAAHFGADVRRMSVEEMWLSNRRVEPSLLLNLPMQATPLEEMTWRFKDGPLPYVARLARDFLDRRGLAPLRVSLHGPPAAGKSALARALAQEYGVDVLSVPAVIKWALEECEDPVLRQSASAALAPPPPVPEPKPKKGQPVAPSPEPKRPRLSDALLVQAVRGYLTSGKLGPECRRNGFILDGFPKTLAQTQLLFADEPVRSEASRTPEPPEPEASRPSAKRVSSIKPTDDKTEAAPKAAGRRASPLIRMMSSKEVQPPLPPEAAPEAETGTSGAPKKEQWKVKLDWSVLLKATDEILAARIAAIPEKERAGTHNVGTEFARRISVYNEAVLPELEGILESVRTAGASILEIDQAEIPERPMTAQTERSVASDRNTHSAGSDRPNRSAGSDRNTVSAGSDKIGSVGSERNIGSAGSDRNTRSAGSAGSLGDGLSGTMPVDEALERESVAGSETLKSPKAGTPGMTSAGSRLGTPKSPSAHSGGLPSPGTRPPSGASSSGIERTGGNVEKARTPVPKVEPTGMGLEMVIGRVRAALGPPERYAGSKRKPQPVERTEPEPAPQEQGSQEHGQDVETSDEPIASPEGTEEAAAVQSSDSATVLPEPEPGLAPKPRATLEQRSAGIQAWLASTVMPAVLQAMLHAARARADDPAEAMARHLLHTARLQKAQERAAQT</sequence>
<dbReference type="SUPFAM" id="SSF51735">
    <property type="entry name" value="NAD(P)-binding Rossmann-fold domains"/>
    <property type="match status" value="1"/>
</dbReference>
<feature type="region of interest" description="Disordered" evidence="1">
    <location>
        <begin position="445"/>
        <end position="524"/>
    </location>
</feature>